<dbReference type="KEGG" id="fse:DI487_14330"/>
<evidence type="ECO:0000313" key="1">
    <source>
        <dbReference type="EMBL" id="AWM14911.1"/>
    </source>
</evidence>
<proteinExistence type="predicted"/>
<keyword evidence="2" id="KW-1185">Reference proteome</keyword>
<dbReference type="EMBL" id="CP029463">
    <property type="protein sequence ID" value="AWM14911.1"/>
    <property type="molecule type" value="Genomic_DNA"/>
</dbReference>
<dbReference type="RefSeq" id="WP_109570249.1">
    <property type="nucleotide sequence ID" value="NZ_CP029463.1"/>
</dbReference>
<gene>
    <name evidence="1" type="ORF">DI487_14330</name>
</gene>
<dbReference type="AlphaFoldDB" id="A0A2U8QXW9"/>
<accession>A0A2U8QXW9</accession>
<organism evidence="1 2">
    <name type="scientific">Flavobacterium sediminis</name>
    <dbReference type="NCBI Taxonomy" id="2201181"/>
    <lineage>
        <taxon>Bacteria</taxon>
        <taxon>Pseudomonadati</taxon>
        <taxon>Bacteroidota</taxon>
        <taxon>Flavobacteriia</taxon>
        <taxon>Flavobacteriales</taxon>
        <taxon>Flavobacteriaceae</taxon>
        <taxon>Flavobacterium</taxon>
    </lineage>
</organism>
<sequence>MKIKILYSIFFLFVSVVITAQNFELKDPDIIALKEKAKSKDFSEEIVYLYFLENYKPTSEKIKIKRSDYLEDSICSFEQTFENNIRYVVNNCDEEGGATINIFLPKIEKEKIKKWIEKIYSAEAGDVKNKWYSGKDIYGPEDKGAGCYYEITPKQKEWSISIFCGC</sequence>
<dbReference type="OrthoDB" id="1429481at2"/>
<protein>
    <submittedName>
        <fullName evidence="1">Uncharacterized protein</fullName>
    </submittedName>
</protein>
<reference evidence="1 2" key="1">
    <citation type="submission" date="2018-05" db="EMBL/GenBank/DDBJ databases">
        <title>Flavobacterium sp. MEBiC07310.</title>
        <authorList>
            <person name="Baek K."/>
        </authorList>
    </citation>
    <scope>NUCLEOTIDE SEQUENCE [LARGE SCALE GENOMIC DNA]</scope>
    <source>
        <strain evidence="1 2">MEBiC07310</strain>
    </source>
</reference>
<dbReference type="Proteomes" id="UP000245429">
    <property type="component" value="Chromosome"/>
</dbReference>
<evidence type="ECO:0000313" key="2">
    <source>
        <dbReference type="Proteomes" id="UP000245429"/>
    </source>
</evidence>
<name>A0A2U8QXW9_9FLAO</name>